<dbReference type="InterPro" id="IPR006059">
    <property type="entry name" value="SBP"/>
</dbReference>
<evidence type="ECO:0000313" key="2">
    <source>
        <dbReference type="EMBL" id="HIS33179.1"/>
    </source>
</evidence>
<reference evidence="2" key="2">
    <citation type="journal article" date="2021" name="PeerJ">
        <title>Extensive microbial diversity within the chicken gut microbiome revealed by metagenomics and culture.</title>
        <authorList>
            <person name="Gilroy R."/>
            <person name="Ravi A."/>
            <person name="Getino M."/>
            <person name="Pursley I."/>
            <person name="Horton D.L."/>
            <person name="Alikhan N.F."/>
            <person name="Baker D."/>
            <person name="Gharbi K."/>
            <person name="Hall N."/>
            <person name="Watson M."/>
            <person name="Adriaenssens E.M."/>
            <person name="Foster-Nyarko E."/>
            <person name="Jarju S."/>
            <person name="Secka A."/>
            <person name="Antonio M."/>
            <person name="Oren A."/>
            <person name="Chaudhuri R.R."/>
            <person name="La Ragione R."/>
            <person name="Hildebrand F."/>
            <person name="Pallen M.J."/>
        </authorList>
    </citation>
    <scope>NUCLEOTIDE SEQUENCE</scope>
    <source>
        <strain evidence="2">CHK190-19873</strain>
    </source>
</reference>
<organism evidence="2 3">
    <name type="scientific">Candidatus Limivivens intestinipullorum</name>
    <dbReference type="NCBI Taxonomy" id="2840858"/>
    <lineage>
        <taxon>Bacteria</taxon>
        <taxon>Bacillati</taxon>
        <taxon>Bacillota</taxon>
        <taxon>Clostridia</taxon>
        <taxon>Lachnospirales</taxon>
        <taxon>Lachnospiraceae</taxon>
        <taxon>Lachnospiraceae incertae sedis</taxon>
        <taxon>Candidatus Limivivens</taxon>
    </lineage>
</organism>
<dbReference type="AlphaFoldDB" id="A0A9D1EWN2"/>
<feature type="chain" id="PRO_5039216827" evidence="1">
    <location>
        <begin position="29"/>
        <end position="550"/>
    </location>
</feature>
<dbReference type="PANTHER" id="PTHR43649">
    <property type="entry name" value="ARABINOSE-BINDING PROTEIN-RELATED"/>
    <property type="match status" value="1"/>
</dbReference>
<name>A0A9D1EWN2_9FIRM</name>
<proteinExistence type="predicted"/>
<sequence length="550" mass="60706">MKKKGMLAVLLAASAAGSILGGAGIAVSAEEAETLTVGISQNSNVEDYETNYLTQLIESECNVNLEFVYLPSSVDDAKSKFAIMASSGTTLPDVMVVSGQFSDLEIADYGSKGIFIPLNDYMENEELAVNFLAIPEEDRSKMIEAATSPDGNIYCLTQNIPEDWNMTPFRFWINRTWLDKLGLETPTTTEEFKEVLKAFVENDPNGNGIADEIGITGCTDGWGCNPVYYLMNSFVFYNGNQANGGLALDETGENVIAPFATEGWRAGLEYMNELCSEGLLSPTIFTQDATQMTNVLSADPQITGSCAAGGFGYWSGAQDSANFQDMELLPPLTGPDGIAYAAYAEYTPSAAYMITKDCANPELAFKVGDFFYRNDVSLTVRYGEEDVDWTTDPEICAQYKGLYEDLWDIPCSLVQLNTVWSTVQNKHWYNVGPRYTSLESYRGINSDQPADSTETDYTALTRQQSAEYYMDAHPEYVLPTLKYTNEEAENLAEIQANIQTYVSQSLAEFVTGNRPLSDWDSYLSELENMGLSEWLSVAQTAYERMEAAAE</sequence>
<dbReference type="InterPro" id="IPR050490">
    <property type="entry name" value="Bact_solute-bd_prot1"/>
</dbReference>
<reference evidence="2" key="1">
    <citation type="submission" date="2020-10" db="EMBL/GenBank/DDBJ databases">
        <authorList>
            <person name="Gilroy R."/>
        </authorList>
    </citation>
    <scope>NUCLEOTIDE SEQUENCE</scope>
    <source>
        <strain evidence="2">CHK190-19873</strain>
    </source>
</reference>
<feature type="signal peptide" evidence="1">
    <location>
        <begin position="1"/>
        <end position="28"/>
    </location>
</feature>
<protein>
    <submittedName>
        <fullName evidence="2">Extracellular solute-binding protein</fullName>
    </submittedName>
</protein>
<dbReference type="SUPFAM" id="SSF53850">
    <property type="entry name" value="Periplasmic binding protein-like II"/>
    <property type="match status" value="1"/>
</dbReference>
<accession>A0A9D1EWN2</accession>
<dbReference type="Pfam" id="PF01547">
    <property type="entry name" value="SBP_bac_1"/>
    <property type="match status" value="1"/>
</dbReference>
<comment type="caution">
    <text evidence="2">The sequence shown here is derived from an EMBL/GenBank/DDBJ whole genome shotgun (WGS) entry which is preliminary data.</text>
</comment>
<keyword evidence="1" id="KW-0732">Signal</keyword>
<dbReference type="Gene3D" id="3.40.190.10">
    <property type="entry name" value="Periplasmic binding protein-like II"/>
    <property type="match status" value="2"/>
</dbReference>
<dbReference type="Proteomes" id="UP000823935">
    <property type="component" value="Unassembled WGS sequence"/>
</dbReference>
<evidence type="ECO:0000256" key="1">
    <source>
        <dbReference type="SAM" id="SignalP"/>
    </source>
</evidence>
<dbReference type="EMBL" id="DVIQ01000114">
    <property type="protein sequence ID" value="HIS33179.1"/>
    <property type="molecule type" value="Genomic_DNA"/>
</dbReference>
<dbReference type="PANTHER" id="PTHR43649:SF12">
    <property type="entry name" value="DIACETYLCHITOBIOSE BINDING PROTEIN DASA"/>
    <property type="match status" value="1"/>
</dbReference>
<gene>
    <name evidence="2" type="ORF">IAB44_16785</name>
</gene>
<evidence type="ECO:0000313" key="3">
    <source>
        <dbReference type="Proteomes" id="UP000823935"/>
    </source>
</evidence>